<organism evidence="2 3">
    <name type="scientific">Anaerotruncus colihominis DSM 17241</name>
    <dbReference type="NCBI Taxonomy" id="445972"/>
    <lineage>
        <taxon>Bacteria</taxon>
        <taxon>Bacillati</taxon>
        <taxon>Bacillota</taxon>
        <taxon>Clostridia</taxon>
        <taxon>Eubacteriales</taxon>
        <taxon>Oscillospiraceae</taxon>
        <taxon>Anaerotruncus</taxon>
    </lineage>
</organism>
<dbReference type="Proteomes" id="UP000003803">
    <property type="component" value="Unassembled WGS sequence"/>
</dbReference>
<feature type="transmembrane region" description="Helical" evidence="1">
    <location>
        <begin position="155"/>
        <end position="184"/>
    </location>
</feature>
<reference evidence="2" key="1">
    <citation type="submission" date="2007-11" db="EMBL/GenBank/DDBJ databases">
        <authorList>
            <person name="Fulton L."/>
            <person name="Clifton S."/>
            <person name="Fulton B."/>
            <person name="Xu J."/>
            <person name="Minx P."/>
            <person name="Pepin K.H."/>
            <person name="Johnson M."/>
            <person name="Thiruvilangam P."/>
            <person name="Bhonagiri V."/>
            <person name="Nash W.E."/>
            <person name="Mardis E.R."/>
            <person name="Wilson R.K."/>
        </authorList>
    </citation>
    <scope>NUCLEOTIDE SEQUENCE [LARGE SCALE GENOMIC DNA]</scope>
    <source>
        <strain evidence="2">DSM 17241</strain>
    </source>
</reference>
<reference evidence="2" key="2">
    <citation type="submission" date="2013-09" db="EMBL/GenBank/DDBJ databases">
        <title>Draft genome sequence of Anaerotruncus colihominis(DSM 17241).</title>
        <authorList>
            <person name="Sudarsanam P."/>
            <person name="Ley R."/>
            <person name="Guruge J."/>
            <person name="Turnbaugh P.J."/>
            <person name="Mahowald M."/>
            <person name="Liep D."/>
            <person name="Gordon J."/>
        </authorList>
    </citation>
    <scope>NUCLEOTIDE SEQUENCE</scope>
    <source>
        <strain evidence="2">DSM 17241</strain>
    </source>
</reference>
<dbReference type="RefSeq" id="WP_006873884.1">
    <property type="nucleotide sequence ID" value="NZ_DS544175.1"/>
</dbReference>
<dbReference type="InterPro" id="IPR025686">
    <property type="entry name" value="Glucos_trans_II"/>
</dbReference>
<evidence type="ECO:0000313" key="3">
    <source>
        <dbReference type="Proteomes" id="UP000003803"/>
    </source>
</evidence>
<dbReference type="Pfam" id="PF14264">
    <property type="entry name" value="Glucos_trans_II"/>
    <property type="match status" value="1"/>
</dbReference>
<dbReference type="HOGENOM" id="CLU_038687_0_0_9"/>
<feature type="transmembrane region" description="Helical" evidence="1">
    <location>
        <begin position="79"/>
        <end position="99"/>
    </location>
</feature>
<proteinExistence type="predicted"/>
<feature type="transmembrane region" description="Helical" evidence="1">
    <location>
        <begin position="307"/>
        <end position="326"/>
    </location>
</feature>
<dbReference type="EMBL" id="ABGD02000005">
    <property type="protein sequence ID" value="EDS12922.1"/>
    <property type="molecule type" value="Genomic_DNA"/>
</dbReference>
<evidence type="ECO:0000313" key="2">
    <source>
        <dbReference type="EMBL" id="EDS12922.1"/>
    </source>
</evidence>
<keyword evidence="1" id="KW-0812">Transmembrane</keyword>
<keyword evidence="1" id="KW-0472">Membrane</keyword>
<feature type="transmembrane region" description="Helical" evidence="1">
    <location>
        <begin position="205"/>
        <end position="226"/>
    </location>
</feature>
<evidence type="ECO:0000256" key="1">
    <source>
        <dbReference type="SAM" id="Phobius"/>
    </source>
</evidence>
<feature type="transmembrane region" description="Helical" evidence="1">
    <location>
        <begin position="275"/>
        <end position="295"/>
    </location>
</feature>
<name>B0P6U7_9FIRM</name>
<gene>
    <name evidence="2" type="ORF">ANACOL_00475</name>
</gene>
<keyword evidence="3" id="KW-1185">Reference proteome</keyword>
<comment type="caution">
    <text evidence="2">The sequence shown here is derived from an EMBL/GenBank/DDBJ whole genome shotgun (WGS) entry which is preliminary data.</text>
</comment>
<feature type="transmembrane region" description="Helical" evidence="1">
    <location>
        <begin position="332"/>
        <end position="351"/>
    </location>
</feature>
<dbReference type="eggNOG" id="ENOG502ZC8C">
    <property type="taxonomic scope" value="Bacteria"/>
</dbReference>
<dbReference type="AlphaFoldDB" id="B0P6U7"/>
<protein>
    <submittedName>
        <fullName evidence="2">Uncharacterized protein</fullName>
    </submittedName>
</protein>
<accession>B0P6U7</accession>
<keyword evidence="1" id="KW-1133">Transmembrane helix</keyword>
<feature type="transmembrane region" description="Helical" evidence="1">
    <location>
        <begin position="21"/>
        <end position="38"/>
    </location>
</feature>
<sequence length="394" mass="45128">MKITDLRIVNTIIPFKDKWKFAFTASFIMGMLVHFYMFTHNLLSHDAAGTFYYSADYVDHGRWFLKSICSLSSYFQLPWVTGLLSVFYLSISIVILVEIFDIENKISIVVIAGFLITFPSLAATFSYVFVADGYMFGVLCACLSVLMVQKIKFGYIWGAIPLAFSLGVYQAYLSIAILLIMLLLIVQILDSESSVRSIRIKIREYLLFGILGVVIDFICIKAALFITNSTLIDYQGASSINSFSLSIDNIMKSATMSVQGFAAFLKWPSISGYGIIKYVLMVYAVIFILTVLLVVRKNKIYNSPIKIVLLLLILAFTPFALEIIRFVIPDVWYHMLMYYPWCILFISVPVLHERYINMEKIYTGGGVLFTIQPCRYLCIHHYIRLFFNFQYCVF</sequence>
<feature type="transmembrane region" description="Helical" evidence="1">
    <location>
        <begin position="106"/>
        <end position="129"/>
    </location>
</feature>